<protein>
    <submittedName>
        <fullName evidence="2">YegP family protein</fullName>
    </submittedName>
</protein>
<name>A0A7M2X0X5_9BACT</name>
<dbReference type="InterPro" id="IPR051141">
    <property type="entry name" value="UPF0339_domain"/>
</dbReference>
<dbReference type="PANTHER" id="PTHR40606">
    <property type="match status" value="1"/>
</dbReference>
<organism evidence="2 3">
    <name type="scientific">Humisphaera borealis</name>
    <dbReference type="NCBI Taxonomy" id="2807512"/>
    <lineage>
        <taxon>Bacteria</taxon>
        <taxon>Pseudomonadati</taxon>
        <taxon>Planctomycetota</taxon>
        <taxon>Phycisphaerae</taxon>
        <taxon>Tepidisphaerales</taxon>
        <taxon>Tepidisphaeraceae</taxon>
        <taxon>Humisphaera</taxon>
    </lineage>
</organism>
<dbReference type="RefSeq" id="WP_206294202.1">
    <property type="nucleotide sequence ID" value="NZ_CP063458.1"/>
</dbReference>
<sequence length="112" mass="11933">MAGKFELKKSPSGKFMFNLKAGNGQVILTSELYNEKASAENGIASVKKNSADDARFERKKSKNDEPYFVLTATNGQTIGKSEMYTTTAAMENGIASVKTNGPTAAIDDTTAA</sequence>
<dbReference type="Proteomes" id="UP000593765">
    <property type="component" value="Chromosome"/>
</dbReference>
<feature type="domain" description="DUF1508" evidence="1">
    <location>
        <begin position="62"/>
        <end position="108"/>
    </location>
</feature>
<feature type="domain" description="DUF1508" evidence="1">
    <location>
        <begin position="12"/>
        <end position="57"/>
    </location>
</feature>
<evidence type="ECO:0000313" key="2">
    <source>
        <dbReference type="EMBL" id="QOV91082.1"/>
    </source>
</evidence>
<evidence type="ECO:0000259" key="1">
    <source>
        <dbReference type="Pfam" id="PF07411"/>
    </source>
</evidence>
<dbReference type="SUPFAM" id="SSF160113">
    <property type="entry name" value="YegP-like"/>
    <property type="match status" value="2"/>
</dbReference>
<reference evidence="2 3" key="1">
    <citation type="submission" date="2020-10" db="EMBL/GenBank/DDBJ databases">
        <title>Wide distribution of Phycisphaera-like planctomycetes from WD2101 soil group in peatlands and genome analysis of the first cultivated representative.</title>
        <authorList>
            <person name="Dedysh S.N."/>
            <person name="Beletsky A.V."/>
            <person name="Ivanova A."/>
            <person name="Kulichevskaya I.S."/>
            <person name="Suzina N.E."/>
            <person name="Philippov D.A."/>
            <person name="Rakitin A.L."/>
            <person name="Mardanov A.V."/>
            <person name="Ravin N.V."/>
        </authorList>
    </citation>
    <scope>NUCLEOTIDE SEQUENCE [LARGE SCALE GENOMIC DNA]</scope>
    <source>
        <strain evidence="2 3">M1803</strain>
    </source>
</reference>
<evidence type="ECO:0000313" key="3">
    <source>
        <dbReference type="Proteomes" id="UP000593765"/>
    </source>
</evidence>
<dbReference type="Gene3D" id="2.30.29.80">
    <property type="match status" value="1"/>
</dbReference>
<dbReference type="AlphaFoldDB" id="A0A7M2X0X5"/>
<gene>
    <name evidence="2" type="ORF">IPV69_06910</name>
</gene>
<dbReference type="Pfam" id="PF07411">
    <property type="entry name" value="DUF1508"/>
    <property type="match status" value="2"/>
</dbReference>
<dbReference type="PANTHER" id="PTHR40606:SF1">
    <property type="entry name" value="UPF0339 PROTEIN YEGP"/>
    <property type="match status" value="1"/>
</dbReference>
<dbReference type="KEGG" id="hbs:IPV69_06910"/>
<keyword evidence="3" id="KW-1185">Reference proteome</keyword>
<dbReference type="InterPro" id="IPR010879">
    <property type="entry name" value="DUF1508"/>
</dbReference>
<dbReference type="InterPro" id="IPR036913">
    <property type="entry name" value="YegP-like_sf"/>
</dbReference>
<accession>A0A7M2X0X5</accession>
<proteinExistence type="predicted"/>
<dbReference type="EMBL" id="CP063458">
    <property type="protein sequence ID" value="QOV91082.1"/>
    <property type="molecule type" value="Genomic_DNA"/>
</dbReference>